<dbReference type="PROSITE" id="PS50104">
    <property type="entry name" value="TIR"/>
    <property type="match status" value="1"/>
</dbReference>
<dbReference type="SUPFAM" id="SSF52058">
    <property type="entry name" value="L domain-like"/>
    <property type="match status" value="1"/>
</dbReference>
<dbReference type="GO" id="GO:0007165">
    <property type="term" value="P:signal transduction"/>
    <property type="evidence" value="ECO:0007669"/>
    <property type="project" value="InterPro"/>
</dbReference>
<dbReference type="InterPro" id="IPR032675">
    <property type="entry name" value="LRR_dom_sf"/>
</dbReference>
<dbReference type="InterPro" id="IPR000157">
    <property type="entry name" value="TIR_dom"/>
</dbReference>
<dbReference type="GO" id="GO:0043531">
    <property type="term" value="F:ADP binding"/>
    <property type="evidence" value="ECO:0007669"/>
    <property type="project" value="InterPro"/>
</dbReference>
<accession>A0A1S2Y6X7</accession>
<dbReference type="SUPFAM" id="SSF52540">
    <property type="entry name" value="P-loop containing nucleoside triphosphate hydrolases"/>
    <property type="match status" value="1"/>
</dbReference>
<reference evidence="7" key="1">
    <citation type="journal article" date="2013" name="Nat. Biotechnol.">
        <title>Draft genome sequence of chickpea (Cicer arietinum) provides a resource for trait improvement.</title>
        <authorList>
            <person name="Varshney R.K."/>
            <person name="Song C."/>
            <person name="Saxena R.K."/>
            <person name="Azam S."/>
            <person name="Yu S."/>
            <person name="Sharpe A.G."/>
            <person name="Cannon S."/>
            <person name="Baek J."/>
            <person name="Rosen B.D."/>
            <person name="Tar'an B."/>
            <person name="Millan T."/>
            <person name="Zhang X."/>
            <person name="Ramsay L.D."/>
            <person name="Iwata A."/>
            <person name="Wang Y."/>
            <person name="Nelson W."/>
            <person name="Farmer A.D."/>
            <person name="Gaur P.M."/>
            <person name="Soderlund C."/>
            <person name="Penmetsa R.V."/>
            <person name="Xu C."/>
            <person name="Bharti A.K."/>
            <person name="He W."/>
            <person name="Winter P."/>
            <person name="Zhao S."/>
            <person name="Hane J.K."/>
            <person name="Carrasquilla-Garcia N."/>
            <person name="Condie J.A."/>
            <person name="Upadhyaya H.D."/>
            <person name="Luo M.C."/>
            <person name="Thudi M."/>
            <person name="Gowda C.L."/>
            <person name="Singh N.P."/>
            <person name="Lichtenzveig J."/>
            <person name="Gali K.K."/>
            <person name="Rubio J."/>
            <person name="Nadarajan N."/>
            <person name="Dolezel J."/>
            <person name="Bansal K.C."/>
            <person name="Xu X."/>
            <person name="Edwards D."/>
            <person name="Zhang G."/>
            <person name="Kahl G."/>
            <person name="Gil J."/>
            <person name="Singh K.B."/>
            <person name="Datta S.K."/>
            <person name="Jackson S.A."/>
            <person name="Wang J."/>
            <person name="Cook D.R."/>
        </authorList>
    </citation>
    <scope>NUCLEOTIDE SEQUENCE [LARGE SCALE GENOMIC DNA]</scope>
    <source>
        <strain evidence="7">cv. CDC Frontier</strain>
    </source>
</reference>
<keyword evidence="1" id="KW-0433">Leucine-rich repeat</keyword>
<evidence type="ECO:0000313" key="8">
    <source>
        <dbReference type="RefSeq" id="XP_004499788.1"/>
    </source>
</evidence>
<evidence type="ECO:0000256" key="5">
    <source>
        <dbReference type="SAM" id="Coils"/>
    </source>
</evidence>
<dbReference type="PANTHER" id="PTHR11017">
    <property type="entry name" value="LEUCINE-RICH REPEAT-CONTAINING PROTEIN"/>
    <property type="match status" value="1"/>
</dbReference>
<keyword evidence="4" id="KW-0520">NAD</keyword>
<dbReference type="InterPro" id="IPR042197">
    <property type="entry name" value="Apaf_helical"/>
</dbReference>
<dbReference type="PANTHER" id="PTHR11017:SF422">
    <property type="entry name" value="RESISTANCE PROTEIN (TIR-NBS-LRR CLASS), PUTATIVE-RELATED"/>
    <property type="match status" value="1"/>
</dbReference>
<dbReference type="eggNOG" id="ENOG502R4BG">
    <property type="taxonomic scope" value="Eukaryota"/>
</dbReference>
<name>A0A1S2Y6X7_CICAR</name>
<dbReference type="Pfam" id="PF01582">
    <property type="entry name" value="TIR"/>
    <property type="match status" value="1"/>
</dbReference>
<dbReference type="PaxDb" id="3827-XP_004499788.1"/>
<dbReference type="RefSeq" id="XP_004499788.1">
    <property type="nucleotide sequence ID" value="XM_004499731.3"/>
</dbReference>
<evidence type="ECO:0000313" key="7">
    <source>
        <dbReference type="Proteomes" id="UP000087171"/>
    </source>
</evidence>
<organism evidence="7 8">
    <name type="scientific">Cicer arietinum</name>
    <name type="common">Chickpea</name>
    <name type="synonym">Garbanzo</name>
    <dbReference type="NCBI Taxonomy" id="3827"/>
    <lineage>
        <taxon>Eukaryota</taxon>
        <taxon>Viridiplantae</taxon>
        <taxon>Streptophyta</taxon>
        <taxon>Embryophyta</taxon>
        <taxon>Tracheophyta</taxon>
        <taxon>Spermatophyta</taxon>
        <taxon>Magnoliopsida</taxon>
        <taxon>eudicotyledons</taxon>
        <taxon>Gunneridae</taxon>
        <taxon>Pentapetalae</taxon>
        <taxon>rosids</taxon>
        <taxon>fabids</taxon>
        <taxon>Fabales</taxon>
        <taxon>Fabaceae</taxon>
        <taxon>Papilionoideae</taxon>
        <taxon>50 kb inversion clade</taxon>
        <taxon>NPAAA clade</taxon>
        <taxon>Hologalegina</taxon>
        <taxon>IRL clade</taxon>
        <taxon>Cicereae</taxon>
        <taxon>Cicer</taxon>
    </lineage>
</organism>
<keyword evidence="7" id="KW-1185">Reference proteome</keyword>
<dbReference type="STRING" id="3827.A0A1S2Y6X7"/>
<dbReference type="InterPro" id="IPR036390">
    <property type="entry name" value="WH_DNA-bd_sf"/>
</dbReference>
<dbReference type="OrthoDB" id="1901675at2759"/>
<dbReference type="Gene3D" id="3.80.10.10">
    <property type="entry name" value="Ribonuclease Inhibitor"/>
    <property type="match status" value="2"/>
</dbReference>
<evidence type="ECO:0000259" key="6">
    <source>
        <dbReference type="PROSITE" id="PS50104"/>
    </source>
</evidence>
<dbReference type="GeneID" id="101496656"/>
<dbReference type="Pfam" id="PF23282">
    <property type="entry name" value="WHD_ROQ1"/>
    <property type="match status" value="1"/>
</dbReference>
<evidence type="ECO:0000256" key="2">
    <source>
        <dbReference type="ARBA" id="ARBA00022737"/>
    </source>
</evidence>
<proteinExistence type="predicted"/>
<dbReference type="InterPro" id="IPR058192">
    <property type="entry name" value="WHD_ROQ1-like"/>
</dbReference>
<dbReference type="GO" id="GO:0006952">
    <property type="term" value="P:defense response"/>
    <property type="evidence" value="ECO:0007669"/>
    <property type="project" value="UniProtKB-KW"/>
</dbReference>
<dbReference type="Proteomes" id="UP000087171">
    <property type="component" value="Chromosome Ca5"/>
</dbReference>
<dbReference type="InterPro" id="IPR058546">
    <property type="entry name" value="RPS4B/Roq1-like_LRR"/>
</dbReference>
<protein>
    <submittedName>
        <fullName evidence="8">TMV resistance protein N isoform X1</fullName>
    </submittedName>
</protein>
<dbReference type="InterPro" id="IPR035897">
    <property type="entry name" value="Toll_tir_struct_dom_sf"/>
</dbReference>
<feature type="domain" description="TIR" evidence="6">
    <location>
        <begin position="6"/>
        <end position="172"/>
    </location>
</feature>
<feature type="coiled-coil region" evidence="5">
    <location>
        <begin position="1305"/>
        <end position="1388"/>
    </location>
</feature>
<keyword evidence="5" id="KW-0175">Coiled coil</keyword>
<evidence type="ECO:0000256" key="1">
    <source>
        <dbReference type="ARBA" id="ARBA00022614"/>
    </source>
</evidence>
<evidence type="ECO:0000256" key="4">
    <source>
        <dbReference type="ARBA" id="ARBA00023027"/>
    </source>
</evidence>
<reference evidence="8" key="2">
    <citation type="submission" date="2025-08" db="UniProtKB">
        <authorList>
            <consortium name="RefSeq"/>
        </authorList>
    </citation>
    <scope>IDENTIFICATION</scope>
    <source>
        <tissue evidence="8">Etiolated seedlings</tissue>
    </source>
</reference>
<dbReference type="SUPFAM" id="SSF52200">
    <property type="entry name" value="Toll/Interleukin receptor TIR domain"/>
    <property type="match status" value="1"/>
</dbReference>
<dbReference type="SMART" id="SM00255">
    <property type="entry name" value="TIR"/>
    <property type="match status" value="1"/>
</dbReference>
<dbReference type="KEGG" id="cam:101496656"/>
<dbReference type="InterPro" id="IPR027417">
    <property type="entry name" value="P-loop_NTPase"/>
</dbReference>
<evidence type="ECO:0000256" key="3">
    <source>
        <dbReference type="ARBA" id="ARBA00022821"/>
    </source>
</evidence>
<dbReference type="Gene3D" id="3.40.50.300">
    <property type="entry name" value="P-loop containing nucleotide triphosphate hydrolases"/>
    <property type="match status" value="1"/>
</dbReference>
<dbReference type="Pfam" id="PF00931">
    <property type="entry name" value="NB-ARC"/>
    <property type="match status" value="1"/>
</dbReference>
<dbReference type="InterPro" id="IPR044974">
    <property type="entry name" value="Disease_R_plants"/>
</dbReference>
<dbReference type="FunFam" id="3.40.50.10140:FF:000007">
    <property type="entry name" value="Disease resistance protein (TIR-NBS-LRR class)"/>
    <property type="match status" value="1"/>
</dbReference>
<gene>
    <name evidence="8" type="primary">LOC101496656</name>
</gene>
<dbReference type="Gene3D" id="1.10.8.430">
    <property type="entry name" value="Helical domain of apoptotic protease-activating factors"/>
    <property type="match status" value="1"/>
</dbReference>
<sequence>MKLHEWSYDVFLSFRGEDTRTSFTGSLYHGLHQKGINVFIDDEKLRRGEQISPSLLTAIEQSRISIIVFSQNYASSTWCLDELVKILECCKTKGQLVWPVFYHVDPSFVRHQTGSFGTAMAKHEVTFKGDVEKLRKWKRALFDAANLSGWSLEKGYEFELILRIIEEVSNELNQTLLHIAEHPVGLETRISEVKSLLNNESCEDICFIGIHGHGGIGKTTIARALYNSIANQFEVTSFISDIRESSTQHHGLVQLQESLLYETVGDKNTKLGNVNKGIPIIKKRLCCKKVLLILDDVDKLEQLEALAGGRDWFGSGSKIIITTRDKQLLASHQVDKTYEVKKLNHEEAFELFTWNAFKSKAPIGGYMEISNNVVSYAEGLPLALKVMGSNLFGKSVEEWKSALEKYEKIPSKEVQNVLRVTYDNLEENEREIFLDIACFFKGETMEYVEKTLQACGFYPKFGISVLIDKSLVSVDEYNRLKMHDLIQDMGREVVREVSPLEPGKRSRLWYHEDVIEVLTENSGTYRVQGMMVDLPDEYMVHLKDDSFKKMKNLKILIVRKGQFYGSPQHLPNNLRLLDWMEYPSSSLPSSFHPKKLVLLNLSRSRCTMQEPFKHLDCLTSMDLSHCEFLTKLPDTSGVPNLTELNLDHCTNLEEVHDSVGFLDKLIELRAYGCTKLKVLPNSIKLTSLKSLILNWCSSLKKFPTILDKMDNLISISIEGTSIEELPPSIGNLVALQELSMTSCLSLKQLPDNIDILHNLKNLDIEGCPQLRNFLTKFRELEQSNLTYGNVQSLNLEDCDLIDEDIPIIFKCFPNLVSLVLSGNNFVTLPRCIQEYSSLQLLHIDNCKQLQEISCIPPNLQFINARNCVSLTLESSNLLLSQEIFEAFQLQVMVPGKRIPEWFDHYTKGEYMTFWVQNQFPEIILCFVLEIESEMKKSFACEIRFYINSEEVYELEIPISFSSLVTDHVWLYDLRTSPSIQWNDLKSYLVDDWNQIEISCEKIIDPSNLTISWCGIHVCSRQEASMKDILFEDPDLDFDSSKENVKIDDDLDKNNEESIKSIEDFQKNLEGCEILDRKIENLEDSSIVACHNDMDHNEDNILMHSKTLDGVSKDSMAIVCYGSNNNVKEYGLNMVVADHQSKAQQKAKVINFIQTPNAIEEAFYANLDDEEMESFYAILDAETSHSNEKEVFSEFSKMPSEKTKKALKTLKDFLNIDFSVLLRPSEYNTMKDTLDYLTNLPVEEGISIEIRSLVIEVSKQFNHWSYDYKYENKKIEYTEAKLLKVDELEEGLEANKTLFREVKYLESDLSNELVYLEERKKELEEQISVVKANICASQGAKNMAIHTKKEIFEKGKILKVQRDELREEVDSLRDEKELAKKIQQNIRDEWSKLGEKFSNSIKHEK</sequence>
<keyword evidence="3" id="KW-0611">Plant defense</keyword>
<dbReference type="Gene3D" id="3.40.50.10140">
    <property type="entry name" value="Toll/interleukin-1 receptor homology (TIR) domain"/>
    <property type="match status" value="1"/>
</dbReference>
<keyword evidence="2" id="KW-0677">Repeat</keyword>
<dbReference type="PRINTS" id="PR00364">
    <property type="entry name" value="DISEASERSIST"/>
</dbReference>
<dbReference type="InterPro" id="IPR002182">
    <property type="entry name" value="NB-ARC"/>
</dbReference>
<dbReference type="Pfam" id="PF23286">
    <property type="entry name" value="LRR_13"/>
    <property type="match status" value="1"/>
</dbReference>
<dbReference type="SUPFAM" id="SSF46785">
    <property type="entry name" value="Winged helix' DNA-binding domain"/>
    <property type="match status" value="1"/>
</dbReference>